<reference evidence="2" key="1">
    <citation type="submission" date="2017-09" db="EMBL/GenBank/DDBJ databases">
        <title>Depth-based differentiation of microbial function through sediment-hosted aquifers and enrichment of novel symbionts in the deep terrestrial subsurface.</title>
        <authorList>
            <person name="Probst A.J."/>
            <person name="Ladd B."/>
            <person name="Jarett J.K."/>
            <person name="Geller-Mcgrath D.E."/>
            <person name="Sieber C.M.K."/>
            <person name="Emerson J.B."/>
            <person name="Anantharaman K."/>
            <person name="Thomas B.C."/>
            <person name="Malmstrom R."/>
            <person name="Stieglmeier M."/>
            <person name="Klingl A."/>
            <person name="Woyke T."/>
            <person name="Ryan C.M."/>
            <person name="Banfield J.F."/>
        </authorList>
    </citation>
    <scope>NUCLEOTIDE SEQUENCE [LARGE SCALE GENOMIC DNA]</scope>
</reference>
<dbReference type="SUPFAM" id="SSF56059">
    <property type="entry name" value="Glutathione synthetase ATP-binding domain-like"/>
    <property type="match status" value="1"/>
</dbReference>
<name>A0A2M6P0W2_9BACT</name>
<protein>
    <recommendedName>
        <fullName evidence="3">Prokaryotic glutathione synthetase ATP-binding domain-containing protein</fullName>
    </recommendedName>
</protein>
<sequence>MNTLFEQLLQTPVVYVTRDIERALGLPADTSGYRIIANSTPFAKALAQTRSDIFLIKEEQLLDTWDLLQHEAVISYINTLSTARVLVFKNTKQIEQTCRDNGWMLLNPPAAISDVVEPKISQVSWLDELARYLPPRRVCVCKEVFWDGTPFILQFNRSHTGSGTMLIEHEEQLRDIQHTFPDRPVRVSEYVHGPLITNNTCVTNEAILIGNISYQITGLMPFTDRPFATIGNDWALPHQMLDETQQTQYEEIATAVGEKLRDAGWKGLFGIDVVMDE</sequence>
<evidence type="ECO:0000313" key="1">
    <source>
        <dbReference type="EMBL" id="PIR77373.1"/>
    </source>
</evidence>
<dbReference type="Proteomes" id="UP000228528">
    <property type="component" value="Unassembled WGS sequence"/>
</dbReference>
<feature type="non-terminal residue" evidence="1">
    <location>
        <position position="277"/>
    </location>
</feature>
<accession>A0A2M6P0W2</accession>
<proteinExistence type="predicted"/>
<evidence type="ECO:0008006" key="3">
    <source>
        <dbReference type="Google" id="ProtNLM"/>
    </source>
</evidence>
<dbReference type="AlphaFoldDB" id="A0A2M6P0W2"/>
<gene>
    <name evidence="1" type="ORF">COU30_02840</name>
</gene>
<dbReference type="EMBL" id="PFBW01000125">
    <property type="protein sequence ID" value="PIR77373.1"/>
    <property type="molecule type" value="Genomic_DNA"/>
</dbReference>
<organism evidence="1 2">
    <name type="scientific">Candidatus Magasanikbacteria bacterium CG10_big_fil_rev_8_21_14_0_10_38_6</name>
    <dbReference type="NCBI Taxonomy" id="1974647"/>
    <lineage>
        <taxon>Bacteria</taxon>
        <taxon>Candidatus Magasanikiibacteriota</taxon>
    </lineage>
</organism>
<comment type="caution">
    <text evidence="1">The sequence shown here is derived from an EMBL/GenBank/DDBJ whole genome shotgun (WGS) entry which is preliminary data.</text>
</comment>
<evidence type="ECO:0000313" key="2">
    <source>
        <dbReference type="Proteomes" id="UP000228528"/>
    </source>
</evidence>
<dbReference type="Gene3D" id="3.30.470.20">
    <property type="entry name" value="ATP-grasp fold, B domain"/>
    <property type="match status" value="1"/>
</dbReference>